<accession>A0A401P568</accession>
<keyword evidence="2" id="KW-0646">Protease inhibitor</keyword>
<dbReference type="OMA" id="EIPCTEN"/>
<comment type="caution">
    <text evidence="7">The sequence shown here is derived from an EMBL/GenBank/DDBJ whole genome shotgun (WGS) entry which is preliminary data.</text>
</comment>
<dbReference type="SMART" id="SM01359">
    <property type="entry name" value="A2M_N_2"/>
    <property type="match status" value="1"/>
</dbReference>
<feature type="domain" description="Alpha-2-macroglobulin bait region" evidence="6">
    <location>
        <begin position="265"/>
        <end position="414"/>
    </location>
</feature>
<feature type="non-terminal residue" evidence="7">
    <location>
        <position position="1"/>
    </location>
</feature>
<dbReference type="AlphaFoldDB" id="A0A401P568"/>
<protein>
    <recommendedName>
        <fullName evidence="6">Alpha-2-macroglobulin bait region domain-containing protein</fullName>
    </recommendedName>
</protein>
<evidence type="ECO:0000256" key="4">
    <source>
        <dbReference type="ARBA" id="ARBA00022900"/>
    </source>
</evidence>
<dbReference type="InterPro" id="IPR050473">
    <property type="entry name" value="A2M/Complement_sys"/>
</dbReference>
<evidence type="ECO:0000256" key="5">
    <source>
        <dbReference type="ARBA" id="ARBA00023180"/>
    </source>
</evidence>
<gene>
    <name evidence="7" type="ORF">scyTo_0015205</name>
</gene>
<dbReference type="OrthoDB" id="9998011at2759"/>
<dbReference type="InterPro" id="IPR013783">
    <property type="entry name" value="Ig-like_fold"/>
</dbReference>
<dbReference type="EMBL" id="BFAA01008509">
    <property type="protein sequence ID" value="GCB68257.1"/>
    <property type="molecule type" value="Genomic_DNA"/>
</dbReference>
<comment type="similarity">
    <text evidence="1">Belongs to the protease inhibitor I39 (alpha-2-macroglobulin) family.</text>
</comment>
<dbReference type="Gene3D" id="2.60.40.1930">
    <property type="match status" value="2"/>
</dbReference>
<evidence type="ECO:0000256" key="1">
    <source>
        <dbReference type="ARBA" id="ARBA00010952"/>
    </source>
</evidence>
<dbReference type="Pfam" id="PF17789">
    <property type="entry name" value="MG4"/>
    <property type="match status" value="1"/>
</dbReference>
<keyword evidence="3" id="KW-0732">Signal</keyword>
<dbReference type="Gene3D" id="2.60.40.10">
    <property type="entry name" value="Immunoglobulins"/>
    <property type="match status" value="1"/>
</dbReference>
<evidence type="ECO:0000313" key="7">
    <source>
        <dbReference type="EMBL" id="GCB68257.1"/>
    </source>
</evidence>
<dbReference type="FunFam" id="2.60.40.1930:FF:000001">
    <property type="entry name" value="CD109 isoform 3"/>
    <property type="match status" value="1"/>
</dbReference>
<reference evidence="7 8" key="1">
    <citation type="journal article" date="2018" name="Nat. Ecol. Evol.">
        <title>Shark genomes provide insights into elasmobranch evolution and the origin of vertebrates.</title>
        <authorList>
            <person name="Hara Y"/>
            <person name="Yamaguchi K"/>
            <person name="Onimaru K"/>
            <person name="Kadota M"/>
            <person name="Koyanagi M"/>
            <person name="Keeley SD"/>
            <person name="Tatsumi K"/>
            <person name="Tanaka K"/>
            <person name="Motone F"/>
            <person name="Kageyama Y"/>
            <person name="Nozu R"/>
            <person name="Adachi N"/>
            <person name="Nishimura O"/>
            <person name="Nakagawa R"/>
            <person name="Tanegashima C"/>
            <person name="Kiyatake I"/>
            <person name="Matsumoto R"/>
            <person name="Murakumo K"/>
            <person name="Nishida K"/>
            <person name="Terakita A"/>
            <person name="Kuratani S"/>
            <person name="Sato K"/>
            <person name="Hyodo S Kuraku.S."/>
        </authorList>
    </citation>
    <scope>NUCLEOTIDE SEQUENCE [LARGE SCALE GENOMIC DNA]</scope>
</reference>
<name>A0A401P568_SCYTO</name>
<dbReference type="PANTHER" id="PTHR11412:SF171">
    <property type="entry name" value="PREGNANCY ZONE PROTEIN-LIKE PROTEIN"/>
    <property type="match status" value="1"/>
</dbReference>
<dbReference type="InterPro" id="IPR040839">
    <property type="entry name" value="MG4"/>
</dbReference>
<dbReference type="Pfam" id="PF01835">
    <property type="entry name" value="MG2"/>
    <property type="match status" value="1"/>
</dbReference>
<dbReference type="InterPro" id="IPR011625">
    <property type="entry name" value="A2M_N_BRD"/>
</dbReference>
<dbReference type="GO" id="GO:0004867">
    <property type="term" value="F:serine-type endopeptidase inhibitor activity"/>
    <property type="evidence" value="ECO:0007669"/>
    <property type="project" value="UniProtKB-KW"/>
</dbReference>
<proteinExistence type="inferred from homology"/>
<keyword evidence="8" id="KW-1185">Reference proteome</keyword>
<dbReference type="Proteomes" id="UP000288216">
    <property type="component" value="Unassembled WGS sequence"/>
</dbReference>
<evidence type="ECO:0000259" key="6">
    <source>
        <dbReference type="SMART" id="SM01359"/>
    </source>
</evidence>
<dbReference type="PANTHER" id="PTHR11412">
    <property type="entry name" value="MACROGLOBULIN / COMPLEMENT"/>
    <property type="match status" value="1"/>
</dbReference>
<evidence type="ECO:0000256" key="3">
    <source>
        <dbReference type="ARBA" id="ARBA00022729"/>
    </source>
</evidence>
<evidence type="ECO:0000256" key="2">
    <source>
        <dbReference type="ARBA" id="ARBA00022690"/>
    </source>
</evidence>
<dbReference type="InterPro" id="IPR002890">
    <property type="entry name" value="MG2"/>
</dbReference>
<keyword evidence="4" id="KW-0722">Serine protease inhibitor</keyword>
<dbReference type="STRING" id="75743.A0A401P568"/>
<dbReference type="Gene3D" id="2.20.130.20">
    <property type="match status" value="1"/>
</dbReference>
<dbReference type="Pfam" id="PF07703">
    <property type="entry name" value="A2M_BRD"/>
    <property type="match status" value="1"/>
</dbReference>
<sequence length="477" mass="53826">IENKELDSDYGTLIAVTVRGSGGNISINETKRVVLKRYDSLTFVQTDKAVYKPGQTVKFRIVTLNENFVPIQEKYPFVTVWDPESNRIGQWRDVEPRQGIVDLTFDLMPEPMKGTYRIEVLKNKGKRDHDFSVQERNGIPIQAFAMSEIVTEITKITFEEMEGYFRKDLQYTGQIRMQYSTGGPISNATIYLFNSLKPGAEKVSTDENGIASFSLDTSSWGSRPVAFTAIYQGQYQGNEYRNTLPHHQSAHHLVKPFYSRSNSYLAIRKHGHDLACDSELDVNVDYIIKALSAQEKHNLDVFYLVMSRGLIMTFEKKTISVGGSEGTKGHLHFSLPINADISPVARLLVFAVLPDGETIGDSAKFQVSKCFRNKVSLHFSVAEDLPKSHVNLDVHAAPDSLCGLRVVDRSVLLLKPEKELSRDSVYSLLPVRDLSGYNYRVNENALEFCRRQDPWSEPVPMDNAIGEFNTLIQVPVT</sequence>
<evidence type="ECO:0000313" key="8">
    <source>
        <dbReference type="Proteomes" id="UP000288216"/>
    </source>
</evidence>
<keyword evidence="5" id="KW-0325">Glycoprotein</keyword>
<organism evidence="7 8">
    <name type="scientific">Scyliorhinus torazame</name>
    <name type="common">Cloudy catshark</name>
    <name type="synonym">Catulus torazame</name>
    <dbReference type="NCBI Taxonomy" id="75743"/>
    <lineage>
        <taxon>Eukaryota</taxon>
        <taxon>Metazoa</taxon>
        <taxon>Chordata</taxon>
        <taxon>Craniata</taxon>
        <taxon>Vertebrata</taxon>
        <taxon>Chondrichthyes</taxon>
        <taxon>Elasmobranchii</taxon>
        <taxon>Galeomorphii</taxon>
        <taxon>Galeoidea</taxon>
        <taxon>Carcharhiniformes</taxon>
        <taxon>Scyliorhinidae</taxon>
        <taxon>Scyliorhinus</taxon>
    </lineage>
</organism>